<dbReference type="GO" id="GO:1990879">
    <property type="term" value="C:CST complex"/>
    <property type="evidence" value="ECO:0007669"/>
    <property type="project" value="TreeGrafter"/>
</dbReference>
<evidence type="ECO:0000256" key="4">
    <source>
        <dbReference type="ARBA" id="ARBA00016175"/>
    </source>
</evidence>
<dbReference type="AlphaFoldDB" id="A0A4W4EPI7"/>
<evidence type="ECO:0000256" key="8">
    <source>
        <dbReference type="ARBA" id="ARBA00023242"/>
    </source>
</evidence>
<sequence>MREVHAAVRDRLHALAGASLDLSVEQLAEAVVWRVERTVGSSARALPVSHRCVSVSELLSRQRTPCFSSLTWSTNQYREWAREAEQALPNHRALARTSLLLIGFLCDGRSSGQCDGFWRVRDASGSVYCETLKSSPHWLGKLMLFPTWSYIPQDAPEPGKKAEGYLELIGSPVCVTPEPTAFDPGWTPSEVIGVKKAARLLRQSGGMCVCVGGEVSVVCPLLVIGGKRFFCFILVEEDRAVPVLVTRVYWRQCVDVAQCVCVSALRVCSLRGRAGHRVLSVTSQSHLRSYPRAREPDDTLSDTRTQSQSDTHSETHTSCTNKQTQSVSDSHSQSIGRITSVLNEEAGLYEIDGKVGLCLAYQPQRKWGGGALRPGAEIELHNVHFLFRPSLVCPDVVLCACLRSSISVMNFSPLTSKVMTLRSDNPLLCYLLERNLSVSEYLWLSYCYTAVMERLSPRWVCAARVCVVAGRVLQCVLQHDEKRQEKRDIYREMLQDPHTCPLTQYRVNSPSVALCSVRELCDWMESESWACLSLSSLLPSSAPYLTRVELNPLLSWSAHMTTLRGRSQPALLVGVVQVSSSRATLRLVDQTAAVDCVCVEATQAGGQHTAINTAWIGCLVCVRQCTLVMERFLKTDFPSWKHLDQPKYITHRHCRYTHTCIHNIHTHYYSAYSNFTHLSGEEDRPRDLGHHGNDPRAAESSSVPCDPCVSLLFRLDAKHGVAFRNVQTSSEAQGLTLSFVAKATCLGNAQRWDGDPRNRRVEEREMGGATELQFVDLCVRWFPLLQSGSVYRLTALHTQDVSVLSGSSVPVRGGVTLLSSPSLLMQPEWRIHNTHTPAHTGSNHGLVASSCHSCASDIVSFYGVISKRITLQEEKDASVELDLRVRLTVQDAEAPDRSVQVYLDLSRTPYIPALLPGATVQLLHFQRRVVRNVYCWSLPIICLMSVKPHPPPPLVHLGVWTLAKAEQSIVGQITVHVVCVLFLRLQWVCSFCGSVFRQATCTRSCPPCDSTSAVFQAEAKVAVEDGTGEAQVWFSTETVAKLLLLAVPEWEGLQRHIRSKGHLRVYARARSMVCDTNPDDPVVQYLCCLCSSSTVCRQVTLTCKLRSHKPEKAQLRNMCRGDREFITKFPHPLQLKCTDLHTHTHSTQ</sequence>
<name>A0A4W4EPI7_ELEEL</name>
<evidence type="ECO:0000256" key="1">
    <source>
        <dbReference type="ARBA" id="ARBA00004123"/>
    </source>
</evidence>
<reference evidence="11" key="1">
    <citation type="journal article" date="2014" name="Science">
        <title>Nonhuman genetics. Genomic basis for the convergent evolution of electric organs.</title>
        <authorList>
            <person name="Gallant J.R."/>
            <person name="Traeger L.L."/>
            <person name="Volkening J.D."/>
            <person name="Moffett H."/>
            <person name="Chen P.H."/>
            <person name="Novina C.D."/>
            <person name="Phillips G.N.Jr."/>
            <person name="Anand R."/>
            <person name="Wells G.B."/>
            <person name="Pinch M."/>
            <person name="Guth R."/>
            <person name="Unguez G.A."/>
            <person name="Albert J.S."/>
            <person name="Zakon H.H."/>
            <person name="Samanta M.P."/>
            <person name="Sussman M.R."/>
        </authorList>
    </citation>
    <scope>NUCLEOTIDE SEQUENCE [LARGE SCALE GENOMIC DNA]</scope>
</reference>
<evidence type="ECO:0000256" key="3">
    <source>
        <dbReference type="ARBA" id="ARBA00006332"/>
    </source>
</evidence>
<dbReference type="PANTHER" id="PTHR14865:SF2">
    <property type="entry name" value="CST COMPLEX SUBUNIT CTC1"/>
    <property type="match status" value="1"/>
</dbReference>
<protein>
    <recommendedName>
        <fullName evidence="4">CST complex subunit CTC1</fullName>
    </recommendedName>
</protein>
<feature type="compositionally biased region" description="Polar residues" evidence="9">
    <location>
        <begin position="302"/>
        <end position="332"/>
    </location>
</feature>
<dbReference type="PANTHER" id="PTHR14865">
    <property type="entry name" value="CST COMPLEX SUBUNIT CTC1"/>
    <property type="match status" value="1"/>
</dbReference>
<reference evidence="10" key="3">
    <citation type="submission" date="2020-05" db="EMBL/GenBank/DDBJ databases">
        <title>Electrophorus electricus (electric eel) genome, fEleEle1, primary haplotype.</title>
        <authorList>
            <person name="Myers G."/>
            <person name="Meyer A."/>
            <person name="Fedrigo O."/>
            <person name="Formenti G."/>
            <person name="Rhie A."/>
            <person name="Tracey A."/>
            <person name="Sims Y."/>
            <person name="Jarvis E.D."/>
        </authorList>
    </citation>
    <scope>NUCLEOTIDE SEQUENCE [LARGE SCALE GENOMIC DNA]</scope>
</reference>
<dbReference type="Ensembl" id="ENSEEET00000013501.2">
    <property type="protein sequence ID" value="ENSEEEP00000013335.2"/>
    <property type="gene ID" value="ENSEEEG00000006679.2"/>
</dbReference>
<dbReference type="InterPro" id="IPR029156">
    <property type="entry name" value="CTC1"/>
</dbReference>
<keyword evidence="8" id="KW-0539">Nucleus</keyword>
<keyword evidence="11" id="KW-1185">Reference proteome</keyword>
<evidence type="ECO:0000313" key="11">
    <source>
        <dbReference type="Proteomes" id="UP000314983"/>
    </source>
</evidence>
<evidence type="ECO:0000256" key="2">
    <source>
        <dbReference type="ARBA" id="ARBA00004574"/>
    </source>
</evidence>
<dbReference type="GO" id="GO:0042162">
    <property type="term" value="F:telomeric DNA binding"/>
    <property type="evidence" value="ECO:0007669"/>
    <property type="project" value="TreeGrafter"/>
</dbReference>
<keyword evidence="7" id="KW-0238">DNA-binding</keyword>
<keyword evidence="6" id="KW-0779">Telomere</keyword>
<evidence type="ECO:0000256" key="9">
    <source>
        <dbReference type="SAM" id="MobiDB-lite"/>
    </source>
</evidence>
<evidence type="ECO:0000313" key="10">
    <source>
        <dbReference type="Ensembl" id="ENSEEEP00000013335.2"/>
    </source>
</evidence>
<feature type="region of interest" description="Disordered" evidence="9">
    <location>
        <begin position="287"/>
        <end position="332"/>
    </location>
</feature>
<evidence type="ECO:0000256" key="5">
    <source>
        <dbReference type="ARBA" id="ARBA00022454"/>
    </source>
</evidence>
<gene>
    <name evidence="10" type="primary">ctc1</name>
</gene>
<reference evidence="11" key="2">
    <citation type="journal article" date="2017" name="Sci. Adv.">
        <title>A tail of two voltages: Proteomic comparison of the three electric organs of the electric eel.</title>
        <authorList>
            <person name="Traeger L.L."/>
            <person name="Sabat G."/>
            <person name="Barrett-Wilt G.A."/>
            <person name="Wells G.B."/>
            <person name="Sussman M.R."/>
        </authorList>
    </citation>
    <scope>NUCLEOTIDE SEQUENCE [LARGE SCALE GENOMIC DNA]</scope>
</reference>
<accession>A0A4W4EPI7</accession>
<reference evidence="10" key="4">
    <citation type="submission" date="2025-08" db="UniProtKB">
        <authorList>
            <consortium name="Ensembl"/>
        </authorList>
    </citation>
    <scope>IDENTIFICATION</scope>
</reference>
<comment type="subcellular location">
    <subcellularLocation>
        <location evidence="2">Chromosome</location>
        <location evidence="2">Telomere</location>
    </subcellularLocation>
    <subcellularLocation>
        <location evidence="1">Nucleus</location>
    </subcellularLocation>
</comment>
<keyword evidence="5" id="KW-0158">Chromosome</keyword>
<proteinExistence type="inferred from homology"/>
<dbReference type="GO" id="GO:0045740">
    <property type="term" value="P:positive regulation of DNA replication"/>
    <property type="evidence" value="ECO:0007669"/>
    <property type="project" value="TreeGrafter"/>
</dbReference>
<dbReference type="Pfam" id="PF15489">
    <property type="entry name" value="CTC1"/>
    <property type="match status" value="1"/>
</dbReference>
<organism evidence="10 11">
    <name type="scientific">Electrophorus electricus</name>
    <name type="common">Electric eel</name>
    <name type="synonym">Gymnotus electricus</name>
    <dbReference type="NCBI Taxonomy" id="8005"/>
    <lineage>
        <taxon>Eukaryota</taxon>
        <taxon>Metazoa</taxon>
        <taxon>Chordata</taxon>
        <taxon>Craniata</taxon>
        <taxon>Vertebrata</taxon>
        <taxon>Euteleostomi</taxon>
        <taxon>Actinopterygii</taxon>
        <taxon>Neopterygii</taxon>
        <taxon>Teleostei</taxon>
        <taxon>Ostariophysi</taxon>
        <taxon>Gymnotiformes</taxon>
        <taxon>Gymnotoidei</taxon>
        <taxon>Gymnotidae</taxon>
        <taxon>Electrophorus</taxon>
    </lineage>
</organism>
<evidence type="ECO:0000256" key="7">
    <source>
        <dbReference type="ARBA" id="ARBA00023125"/>
    </source>
</evidence>
<dbReference type="Proteomes" id="UP000314983">
    <property type="component" value="Chromosome 22"/>
</dbReference>
<dbReference type="GO" id="GO:0003697">
    <property type="term" value="F:single-stranded DNA binding"/>
    <property type="evidence" value="ECO:0007669"/>
    <property type="project" value="InterPro"/>
</dbReference>
<dbReference type="GeneTree" id="ENSGT00390000011553"/>
<evidence type="ECO:0000256" key="6">
    <source>
        <dbReference type="ARBA" id="ARBA00022895"/>
    </source>
</evidence>
<comment type="similarity">
    <text evidence="3">Belongs to the CTC1 family.</text>
</comment>
<reference evidence="10" key="5">
    <citation type="submission" date="2025-09" db="UniProtKB">
        <authorList>
            <consortium name="Ensembl"/>
        </authorList>
    </citation>
    <scope>IDENTIFICATION</scope>
</reference>
<dbReference type="OMA" id="MESESWA"/>
<dbReference type="STRING" id="8005.ENSEEEP00000013335"/>
<dbReference type="InterPro" id="IPR042617">
    <property type="entry name" value="CTC1-like"/>
</dbReference>
<dbReference type="GO" id="GO:0010833">
    <property type="term" value="P:telomere maintenance via telomere lengthening"/>
    <property type="evidence" value="ECO:0007669"/>
    <property type="project" value="TreeGrafter"/>
</dbReference>